<protein>
    <submittedName>
        <fullName evidence="1">Uncharacterized protein</fullName>
    </submittedName>
</protein>
<proteinExistence type="predicted"/>
<dbReference type="Proteomes" id="UP000199048">
    <property type="component" value="Unassembled WGS sequence"/>
</dbReference>
<dbReference type="AlphaFoldDB" id="A0A1I4PT65"/>
<sequence length="195" mass="21079">MADTLMDMVRAERATLEADRVGTVDERLSRVNARFRVACTGVTANVHALGRILRLRELEIHVTTMDAPVGWPATWVEWELACILSQALGHGPHTSAYVTPKFTGSLEAARSFVAGTLPGFWVSSGLCALTGHASIGADYNGPDGERLHREWPTDRTPCDWSEDLPPGDGPHIEAMAILACAVRALAHKLQLEASA</sequence>
<organism evidence="1 2">
    <name type="scientific">Methylobacterium pseudosasicola</name>
    <dbReference type="NCBI Taxonomy" id="582667"/>
    <lineage>
        <taxon>Bacteria</taxon>
        <taxon>Pseudomonadati</taxon>
        <taxon>Pseudomonadota</taxon>
        <taxon>Alphaproteobacteria</taxon>
        <taxon>Hyphomicrobiales</taxon>
        <taxon>Methylobacteriaceae</taxon>
        <taxon>Methylobacterium</taxon>
    </lineage>
</organism>
<dbReference type="OrthoDB" id="8005631at2"/>
<dbReference type="EMBL" id="FOTK01000026">
    <property type="protein sequence ID" value="SFM30944.1"/>
    <property type="molecule type" value="Genomic_DNA"/>
</dbReference>
<dbReference type="STRING" id="582667.SAMN05192568_102647"/>
<evidence type="ECO:0000313" key="1">
    <source>
        <dbReference type="EMBL" id="SFM30944.1"/>
    </source>
</evidence>
<reference evidence="2" key="1">
    <citation type="submission" date="2016-10" db="EMBL/GenBank/DDBJ databases">
        <authorList>
            <person name="Varghese N."/>
            <person name="Submissions S."/>
        </authorList>
    </citation>
    <scope>NUCLEOTIDE SEQUENCE [LARGE SCALE GENOMIC DNA]</scope>
    <source>
        <strain evidence="2">BL36</strain>
    </source>
</reference>
<gene>
    <name evidence="1" type="ORF">SAMN05192568_102647</name>
</gene>
<keyword evidence="2" id="KW-1185">Reference proteome</keyword>
<dbReference type="RefSeq" id="WP_092044018.1">
    <property type="nucleotide sequence ID" value="NZ_FOTK01000026.1"/>
</dbReference>
<accession>A0A1I4PT65</accession>
<evidence type="ECO:0000313" key="2">
    <source>
        <dbReference type="Proteomes" id="UP000199048"/>
    </source>
</evidence>
<name>A0A1I4PT65_9HYPH</name>